<dbReference type="EMBL" id="CAXLJM020000033">
    <property type="protein sequence ID" value="CAL8101369.1"/>
    <property type="molecule type" value="Genomic_DNA"/>
</dbReference>
<comment type="caution">
    <text evidence="1">The sequence shown here is derived from an EMBL/GenBank/DDBJ whole genome shotgun (WGS) entry which is preliminary data.</text>
</comment>
<evidence type="ECO:0000313" key="1">
    <source>
        <dbReference type="EMBL" id="CAL8101369.1"/>
    </source>
</evidence>
<name>A0ABP1QFD9_9HEXA</name>
<proteinExistence type="predicted"/>
<keyword evidence="2" id="KW-1185">Reference proteome</keyword>
<accession>A0ABP1QFD9</accession>
<organism evidence="1 2">
    <name type="scientific">Orchesella dallaii</name>
    <dbReference type="NCBI Taxonomy" id="48710"/>
    <lineage>
        <taxon>Eukaryota</taxon>
        <taxon>Metazoa</taxon>
        <taxon>Ecdysozoa</taxon>
        <taxon>Arthropoda</taxon>
        <taxon>Hexapoda</taxon>
        <taxon>Collembola</taxon>
        <taxon>Entomobryomorpha</taxon>
        <taxon>Entomobryoidea</taxon>
        <taxon>Orchesellidae</taxon>
        <taxon>Orchesellinae</taxon>
        <taxon>Orchesella</taxon>
    </lineage>
</organism>
<dbReference type="Proteomes" id="UP001642540">
    <property type="component" value="Unassembled WGS sequence"/>
</dbReference>
<gene>
    <name evidence="1" type="ORF">ODALV1_LOCUS10819</name>
</gene>
<evidence type="ECO:0000313" key="2">
    <source>
        <dbReference type="Proteomes" id="UP001642540"/>
    </source>
</evidence>
<sequence length="209" mass="24159">MNVLSKLKSRQQGILLPSIPFDGTFFNSCIPDMSFPFPNKVHNDLSSPFISPISRLIIQLILSVYLNVIYNWKNVNVCSTNSDLTPRGKQKTFIRSPTIYIYFYCVHTAYHVSHSCQLVSLNHSEYKMLLKCGVSSEYKIAFLIAIISHFQKQQISFFRLATDDVIHKSEQRMSFVLFIWCLFERKDMPCTQKINATSSLLSFLHILCK</sequence>
<protein>
    <submittedName>
        <fullName evidence="1">Uncharacterized protein</fullName>
    </submittedName>
</protein>
<reference evidence="1 2" key="1">
    <citation type="submission" date="2024-08" db="EMBL/GenBank/DDBJ databases">
        <authorList>
            <person name="Cucini C."/>
            <person name="Frati F."/>
        </authorList>
    </citation>
    <scope>NUCLEOTIDE SEQUENCE [LARGE SCALE GENOMIC DNA]</scope>
</reference>